<evidence type="ECO:0000313" key="3">
    <source>
        <dbReference type="Proteomes" id="UP000501926"/>
    </source>
</evidence>
<gene>
    <name evidence="2" type="ORF">KsCSTR_49480</name>
    <name evidence="1" type="ORF">kustc0459</name>
</gene>
<dbReference type="EMBL" id="CP049055">
    <property type="protein sequence ID" value="QII14325.1"/>
    <property type="molecule type" value="Genomic_DNA"/>
</dbReference>
<proteinExistence type="predicted"/>
<reference evidence="1" key="1">
    <citation type="journal article" date="2006" name="Nature">
        <title>Deciphering the evolution and metabolism of an anammox bacterium from a community genome.</title>
        <authorList>
            <person name="Strous M."/>
            <person name="Pelletier E."/>
            <person name="Mangenot S."/>
            <person name="Rattei T."/>
            <person name="Lehner A."/>
            <person name="Taylor M.W."/>
            <person name="Horn M."/>
            <person name="Daims H."/>
            <person name="Bartol-Mavel D."/>
            <person name="Wincker P."/>
            <person name="Barbe V."/>
            <person name="Fonknechten N."/>
            <person name="Vallenet D."/>
            <person name="Segurens B."/>
            <person name="Schenowitz-Truong C."/>
            <person name="Medigue C."/>
            <person name="Collingro A."/>
            <person name="Snel B."/>
            <person name="Dutilh B.E."/>
            <person name="OpDenCamp H.J.M."/>
            <person name="vanDerDrift C."/>
            <person name="Cirpus I."/>
            <person name="vanDePas-Schoonen K.T."/>
            <person name="Harhangi H.R."/>
            <person name="vanNiftrik L."/>
            <person name="Schmid M."/>
            <person name="Keltjens J."/>
            <person name="vanDeVossenberg J."/>
            <person name="Kartal B."/>
            <person name="Meier H."/>
            <person name="Frishman D."/>
            <person name="Huynen M.A."/>
            <person name="Mewes H."/>
            <person name="Weissenbach J."/>
            <person name="Jetten M.S.M."/>
            <person name="Wagner M."/>
            <person name="LePaslier D."/>
        </authorList>
    </citation>
    <scope>NUCLEOTIDE SEQUENCE</scope>
</reference>
<protein>
    <submittedName>
        <fullName evidence="1">Uncharacterized protein</fullName>
    </submittedName>
</protein>
<name>Q1PVF9_KUEST</name>
<sequence>MYTSSENERNYPDRVWNPVRVNTPCLQILCCFIWCFKRVGWIKRQRIHLSILIIVGFGAKKPRLNPSYCLTDFTHTT</sequence>
<dbReference type="EMBL" id="CT573073">
    <property type="protein sequence ID" value="CAJ71204.1"/>
    <property type="molecule type" value="Genomic_DNA"/>
</dbReference>
<accession>Q1PVF9</accession>
<evidence type="ECO:0000313" key="2">
    <source>
        <dbReference type="EMBL" id="QII14325.1"/>
    </source>
</evidence>
<dbReference type="Proteomes" id="UP000501926">
    <property type="component" value="Chromosome"/>
</dbReference>
<reference evidence="1" key="2">
    <citation type="submission" date="2006-01" db="EMBL/GenBank/DDBJ databases">
        <authorList>
            <person name="Genoscope"/>
        </authorList>
    </citation>
    <scope>NUCLEOTIDE SEQUENCE</scope>
</reference>
<dbReference type="AlphaFoldDB" id="Q1PVF9"/>
<organism evidence="1">
    <name type="scientific">Kuenenia stuttgartiensis</name>
    <dbReference type="NCBI Taxonomy" id="174633"/>
    <lineage>
        <taxon>Bacteria</taxon>
        <taxon>Pseudomonadati</taxon>
        <taxon>Planctomycetota</taxon>
        <taxon>Candidatus Brocadiia</taxon>
        <taxon>Candidatus Brocadiales</taxon>
        <taxon>Candidatus Brocadiaceae</taxon>
        <taxon>Candidatus Kuenenia</taxon>
    </lineage>
</organism>
<reference evidence="2 3" key="3">
    <citation type="submission" date="2020-02" db="EMBL/GenBank/DDBJ databases">
        <title>Newly sequenced genome of strain CSTR1 showed variability in Candidatus Kuenenia stuttgartiensis genomes.</title>
        <authorList>
            <person name="Ding C."/>
            <person name="Adrian L."/>
        </authorList>
    </citation>
    <scope>NUCLEOTIDE SEQUENCE [LARGE SCALE GENOMIC DNA]</scope>
    <source>
        <strain evidence="2 3">CSTR1</strain>
    </source>
</reference>
<evidence type="ECO:0000313" key="1">
    <source>
        <dbReference type="EMBL" id="CAJ71204.1"/>
    </source>
</evidence>